<sequence length="124" mass="14177">MEQMMTGIPRLTNKHKPRLLLPVMSVTQLQEVDRKMLDTKFDSAVADYFRGISAPNVGTLLRNMTERLMTRAVAGQITYSGAHQTFAFKRTQLKTFLLGNTLHIAFIRKAPRADTRKDRIRCNP</sequence>
<organism evidence="1 2">
    <name type="scientific">Paragonimus heterotremus</name>
    <dbReference type="NCBI Taxonomy" id="100268"/>
    <lineage>
        <taxon>Eukaryota</taxon>
        <taxon>Metazoa</taxon>
        <taxon>Spiralia</taxon>
        <taxon>Lophotrochozoa</taxon>
        <taxon>Platyhelminthes</taxon>
        <taxon>Trematoda</taxon>
        <taxon>Digenea</taxon>
        <taxon>Plagiorchiida</taxon>
        <taxon>Troglotremata</taxon>
        <taxon>Troglotrematidae</taxon>
        <taxon>Paragonimus</taxon>
    </lineage>
</organism>
<evidence type="ECO:0000313" key="1">
    <source>
        <dbReference type="EMBL" id="KAF5395922.1"/>
    </source>
</evidence>
<dbReference type="EMBL" id="LUCH01009818">
    <property type="protein sequence ID" value="KAF5395922.1"/>
    <property type="molecule type" value="Genomic_DNA"/>
</dbReference>
<comment type="caution">
    <text evidence="1">The sequence shown here is derived from an EMBL/GenBank/DDBJ whole genome shotgun (WGS) entry which is preliminary data.</text>
</comment>
<reference evidence="1" key="1">
    <citation type="submission" date="2019-05" db="EMBL/GenBank/DDBJ databases">
        <title>Annotation for the trematode Paragonimus heterotremus.</title>
        <authorList>
            <person name="Choi Y.-J."/>
        </authorList>
    </citation>
    <scope>NUCLEOTIDE SEQUENCE</scope>
    <source>
        <strain evidence="1">LC</strain>
    </source>
</reference>
<accession>A0A8J4T959</accession>
<dbReference type="Proteomes" id="UP000748531">
    <property type="component" value="Unassembled WGS sequence"/>
</dbReference>
<proteinExistence type="predicted"/>
<gene>
    <name evidence="1" type="ORF">PHET_11163</name>
</gene>
<keyword evidence="2" id="KW-1185">Reference proteome</keyword>
<protein>
    <submittedName>
        <fullName evidence="1">Uncharacterized protein</fullName>
    </submittedName>
</protein>
<dbReference type="OrthoDB" id="6614320at2759"/>
<name>A0A8J4T959_9TREM</name>
<evidence type="ECO:0000313" key="2">
    <source>
        <dbReference type="Proteomes" id="UP000748531"/>
    </source>
</evidence>
<dbReference type="AlphaFoldDB" id="A0A8J4T959"/>